<dbReference type="InterPro" id="IPR012907">
    <property type="entry name" value="Peptidase_S11_C"/>
</dbReference>
<feature type="active site" description="Proton acceptor" evidence="13">
    <location>
        <position position="68"/>
    </location>
</feature>
<comment type="function">
    <text evidence="1">Removes C-terminal D-alanyl residues from sugar-peptide cell wall precursors.</text>
</comment>
<keyword evidence="5 18" id="KW-0121">Carboxypeptidase</keyword>
<feature type="domain" description="Peptidase S11 D-Ala-D-Ala carboxypeptidase A C-terminal" evidence="17">
    <location>
        <begin position="310"/>
        <end position="421"/>
    </location>
</feature>
<evidence type="ECO:0000313" key="18">
    <source>
        <dbReference type="EMBL" id="MDQ0216524.1"/>
    </source>
</evidence>
<dbReference type="EMBL" id="JAUSUC010000055">
    <property type="protein sequence ID" value="MDQ0216524.1"/>
    <property type="molecule type" value="Genomic_DNA"/>
</dbReference>
<evidence type="ECO:0000259" key="17">
    <source>
        <dbReference type="SMART" id="SM00936"/>
    </source>
</evidence>
<dbReference type="InterPro" id="IPR015956">
    <property type="entry name" value="Peniciliin-bd_prot_C_sf"/>
</dbReference>
<evidence type="ECO:0000256" key="7">
    <source>
        <dbReference type="ARBA" id="ARBA00022729"/>
    </source>
</evidence>
<dbReference type="GO" id="GO:0006508">
    <property type="term" value="P:proteolysis"/>
    <property type="evidence" value="ECO:0007669"/>
    <property type="project" value="UniProtKB-KW"/>
</dbReference>
<evidence type="ECO:0000256" key="3">
    <source>
        <dbReference type="ARBA" id="ARBA00007164"/>
    </source>
</evidence>
<keyword evidence="11" id="KW-0961">Cell wall biogenesis/degradation</keyword>
<dbReference type="Pfam" id="PF00768">
    <property type="entry name" value="Peptidase_S11"/>
    <property type="match status" value="1"/>
</dbReference>
<evidence type="ECO:0000313" key="19">
    <source>
        <dbReference type="Proteomes" id="UP001237207"/>
    </source>
</evidence>
<dbReference type="GO" id="GO:0008360">
    <property type="term" value="P:regulation of cell shape"/>
    <property type="evidence" value="ECO:0007669"/>
    <property type="project" value="UniProtKB-KW"/>
</dbReference>
<keyword evidence="19" id="KW-1185">Reference proteome</keyword>
<dbReference type="SUPFAM" id="SSF56601">
    <property type="entry name" value="beta-lactamase/transpeptidase-like"/>
    <property type="match status" value="1"/>
</dbReference>
<dbReference type="Gene3D" id="2.60.410.10">
    <property type="entry name" value="D-Ala-D-Ala carboxypeptidase, C-terminal domain"/>
    <property type="match status" value="1"/>
</dbReference>
<comment type="caution">
    <text evidence="18">The sequence shown here is derived from an EMBL/GenBank/DDBJ whole genome shotgun (WGS) entry which is preliminary data.</text>
</comment>
<evidence type="ECO:0000256" key="5">
    <source>
        <dbReference type="ARBA" id="ARBA00022645"/>
    </source>
</evidence>
<dbReference type="InterPro" id="IPR012338">
    <property type="entry name" value="Beta-lactam/transpept-like"/>
</dbReference>
<evidence type="ECO:0000256" key="12">
    <source>
        <dbReference type="ARBA" id="ARBA00034000"/>
    </source>
</evidence>
<evidence type="ECO:0000256" key="14">
    <source>
        <dbReference type="PIRSR" id="PIRSR618044-2"/>
    </source>
</evidence>
<dbReference type="Gene3D" id="3.40.710.10">
    <property type="entry name" value="DD-peptidase/beta-lactamase superfamily"/>
    <property type="match status" value="1"/>
</dbReference>
<evidence type="ECO:0000256" key="15">
    <source>
        <dbReference type="RuleBase" id="RU004016"/>
    </source>
</evidence>
<comment type="similarity">
    <text evidence="3 15">Belongs to the peptidase S11 family.</text>
</comment>
<reference evidence="18" key="1">
    <citation type="submission" date="2023-07" db="EMBL/GenBank/DDBJ databases">
        <title>Genomic Encyclopedia of Type Strains, Phase IV (KMG-IV): sequencing the most valuable type-strain genomes for metagenomic binning, comparative biology and taxonomic classification.</title>
        <authorList>
            <person name="Goeker M."/>
        </authorList>
    </citation>
    <scope>NUCLEOTIDE SEQUENCE</scope>
    <source>
        <strain evidence="18">DSM 23947</strain>
    </source>
</reference>
<feature type="active site" evidence="13">
    <location>
        <position position="129"/>
    </location>
</feature>
<proteinExistence type="inferred from homology"/>
<dbReference type="SUPFAM" id="SSF69189">
    <property type="entry name" value="Penicillin-binding protein associated domain"/>
    <property type="match status" value="1"/>
</dbReference>
<comment type="pathway">
    <text evidence="2">Cell wall biogenesis; peptidoglycan biosynthesis.</text>
</comment>
<dbReference type="InterPro" id="IPR037167">
    <property type="entry name" value="Peptidase_S11_C_sf"/>
</dbReference>
<dbReference type="PANTHER" id="PTHR21581:SF11">
    <property type="entry name" value="D-ALANYL-D-ALANINE CARBOXYPEPTIDASE DACA"/>
    <property type="match status" value="1"/>
</dbReference>
<evidence type="ECO:0000256" key="10">
    <source>
        <dbReference type="ARBA" id="ARBA00022984"/>
    </source>
</evidence>
<evidence type="ECO:0000256" key="4">
    <source>
        <dbReference type="ARBA" id="ARBA00012448"/>
    </source>
</evidence>
<dbReference type="Proteomes" id="UP001237207">
    <property type="component" value="Unassembled WGS sequence"/>
</dbReference>
<gene>
    <name evidence="18" type="ORF">J2S13_002984</name>
</gene>
<feature type="binding site" evidence="14">
    <location>
        <position position="254"/>
    </location>
    <ligand>
        <name>substrate</name>
    </ligand>
</feature>
<evidence type="ECO:0000256" key="1">
    <source>
        <dbReference type="ARBA" id="ARBA00003217"/>
    </source>
</evidence>
<dbReference type="PANTHER" id="PTHR21581">
    <property type="entry name" value="D-ALANYL-D-ALANINE CARBOXYPEPTIDASE"/>
    <property type="match status" value="1"/>
</dbReference>
<evidence type="ECO:0000256" key="8">
    <source>
        <dbReference type="ARBA" id="ARBA00022801"/>
    </source>
</evidence>
<comment type="catalytic activity">
    <reaction evidence="12">
        <text>Preferential cleavage: (Ac)2-L-Lys-D-Ala-|-D-Ala. Also transpeptidation of peptidyl-alanyl moieties that are N-acyl substituents of D-alanine.</text>
        <dbReference type="EC" id="3.4.16.4"/>
    </reaction>
</comment>
<dbReference type="GO" id="GO:0071555">
    <property type="term" value="P:cell wall organization"/>
    <property type="evidence" value="ECO:0007669"/>
    <property type="project" value="UniProtKB-KW"/>
</dbReference>
<keyword evidence="7 16" id="KW-0732">Signal</keyword>
<feature type="active site" description="Acyl-ester intermediate" evidence="13">
    <location>
        <position position="65"/>
    </location>
</feature>
<evidence type="ECO:0000256" key="11">
    <source>
        <dbReference type="ARBA" id="ARBA00023316"/>
    </source>
</evidence>
<keyword evidence="9" id="KW-0133">Cell shape</keyword>
<dbReference type="AlphaFoldDB" id="A0AAJ1T1C7"/>
<evidence type="ECO:0000256" key="13">
    <source>
        <dbReference type="PIRSR" id="PIRSR618044-1"/>
    </source>
</evidence>
<dbReference type="SMART" id="SM00936">
    <property type="entry name" value="PBP5_C"/>
    <property type="match status" value="1"/>
</dbReference>
<dbReference type="EC" id="3.4.16.4" evidence="4"/>
<evidence type="ECO:0000256" key="9">
    <source>
        <dbReference type="ARBA" id="ARBA00022960"/>
    </source>
</evidence>
<feature type="signal peptide" evidence="16">
    <location>
        <begin position="1"/>
        <end position="30"/>
    </location>
</feature>
<dbReference type="InterPro" id="IPR001967">
    <property type="entry name" value="Peptidase_S11_N"/>
</dbReference>
<organism evidence="18 19">
    <name type="scientific">Oikeobacillus pervagus</name>
    <dbReference type="NCBI Taxonomy" id="1325931"/>
    <lineage>
        <taxon>Bacteria</taxon>
        <taxon>Bacillati</taxon>
        <taxon>Bacillota</taxon>
        <taxon>Bacilli</taxon>
        <taxon>Bacillales</taxon>
        <taxon>Bacillaceae</taxon>
        <taxon>Oikeobacillus</taxon>
    </lineage>
</organism>
<accession>A0AAJ1T1C7</accession>
<evidence type="ECO:0000256" key="2">
    <source>
        <dbReference type="ARBA" id="ARBA00004752"/>
    </source>
</evidence>
<sequence>MGKKKFHKIFISMLSFILIFSFLQPSQASANEGLKINADAAILVEAETGKVLYAKNPDKVLGVASMTKMMTEYLVLEAIKEKKIKWDQTYEVSEYVYKVSQDRNLSNVPLKIGEKYTVRELFEAMTIYSANGATIALAEKVAGSEVEFVKLMNKKAKELGLKGYKFVNSSGLNNKDLKGMHPSNSGPEDENVMSARSTAKLAYELIQTFPELLEITSTPKKIFREGTDDQIKMDNWNWMLPSLVFAYEGMDGLKTGTTDFAGFCFTGTAKKKGMRLISVVMNATDENGKGTYNSRFIETKKLLDFGFNQFELKEIFPKNYEVKGHKTVSVVKGKEKEVKVHSKEPFKMVVKSTDHEKYSPKFQPNTELLNDKKQIVAPIKKGETVGYLAVQAKERESLGYLTKEEANKARVEVVTTQSVEKANWFILALRGIGGFFGDVWSSIVSTVKSWF</sequence>
<dbReference type="GO" id="GO:0009252">
    <property type="term" value="P:peptidoglycan biosynthetic process"/>
    <property type="evidence" value="ECO:0007669"/>
    <property type="project" value="UniProtKB-KW"/>
</dbReference>
<feature type="chain" id="PRO_5042469711" description="serine-type D-Ala-D-Ala carboxypeptidase" evidence="16">
    <location>
        <begin position="31"/>
        <end position="451"/>
    </location>
</feature>
<keyword evidence="8 18" id="KW-0378">Hydrolase</keyword>
<evidence type="ECO:0000256" key="16">
    <source>
        <dbReference type="SAM" id="SignalP"/>
    </source>
</evidence>
<dbReference type="PRINTS" id="PR00725">
    <property type="entry name" value="DADACBPTASE1"/>
</dbReference>
<evidence type="ECO:0000256" key="6">
    <source>
        <dbReference type="ARBA" id="ARBA00022670"/>
    </source>
</evidence>
<dbReference type="InterPro" id="IPR018044">
    <property type="entry name" value="Peptidase_S11"/>
</dbReference>
<dbReference type="Pfam" id="PF07943">
    <property type="entry name" value="PBP5_C"/>
    <property type="match status" value="1"/>
</dbReference>
<protein>
    <recommendedName>
        <fullName evidence="4">serine-type D-Ala-D-Ala carboxypeptidase</fullName>
        <ecNumber evidence="4">3.4.16.4</ecNumber>
    </recommendedName>
</protein>
<keyword evidence="10" id="KW-0573">Peptidoglycan synthesis</keyword>
<keyword evidence="6" id="KW-0645">Protease</keyword>
<name>A0AAJ1T1C7_9BACI</name>
<dbReference type="RefSeq" id="WP_370874044.1">
    <property type="nucleotide sequence ID" value="NZ_JAUSUC010000055.1"/>
</dbReference>
<dbReference type="GO" id="GO:0009002">
    <property type="term" value="F:serine-type D-Ala-D-Ala carboxypeptidase activity"/>
    <property type="evidence" value="ECO:0007669"/>
    <property type="project" value="UniProtKB-EC"/>
</dbReference>